<keyword evidence="2" id="KW-1185">Reference proteome</keyword>
<dbReference type="Proteomes" id="UP000051530">
    <property type="component" value="Unassembled WGS sequence"/>
</dbReference>
<organism evidence="1 2">
    <name type="scientific">Pseudoloma neurophilia</name>
    <dbReference type="NCBI Taxonomy" id="146866"/>
    <lineage>
        <taxon>Eukaryota</taxon>
        <taxon>Fungi</taxon>
        <taxon>Fungi incertae sedis</taxon>
        <taxon>Microsporidia</taxon>
        <taxon>Pseudoloma</taxon>
    </lineage>
</organism>
<dbReference type="AlphaFoldDB" id="A0A0R0M188"/>
<comment type="caution">
    <text evidence="1">The sequence shown here is derived from an EMBL/GenBank/DDBJ whole genome shotgun (WGS) entry which is preliminary data.</text>
</comment>
<accession>A0A0R0M188</accession>
<reference evidence="1 2" key="1">
    <citation type="submission" date="2015-07" db="EMBL/GenBank/DDBJ databases">
        <title>The genome of Pseudoloma neurophilia, a relevant intracellular parasite of the zebrafish.</title>
        <authorList>
            <person name="Ndikumana S."/>
            <person name="Pelin A."/>
            <person name="Sanders J."/>
            <person name="Corradi N."/>
        </authorList>
    </citation>
    <scope>NUCLEOTIDE SEQUENCE [LARGE SCALE GENOMIC DNA]</scope>
    <source>
        <strain evidence="1 2">MK1</strain>
    </source>
</reference>
<dbReference type="VEuPathDB" id="MicrosporidiaDB:M153_29140001870"/>
<protein>
    <submittedName>
        <fullName evidence="1">Uncharacterized protein</fullName>
    </submittedName>
</protein>
<sequence length="56" mass="6917">KNTKSFETFPEVLFFFYCIKFLRDYSSDAFRLHLIILDVEFWSTRRLLLSFYDHLS</sequence>
<evidence type="ECO:0000313" key="2">
    <source>
        <dbReference type="Proteomes" id="UP000051530"/>
    </source>
</evidence>
<proteinExistence type="predicted"/>
<name>A0A0R0M188_9MICR</name>
<gene>
    <name evidence="1" type="ORF">M153_29140001870</name>
</gene>
<dbReference type="EMBL" id="LGUB01000694">
    <property type="protein sequence ID" value="KRH92769.1"/>
    <property type="molecule type" value="Genomic_DNA"/>
</dbReference>
<evidence type="ECO:0000313" key="1">
    <source>
        <dbReference type="EMBL" id="KRH92769.1"/>
    </source>
</evidence>
<feature type="non-terminal residue" evidence="1">
    <location>
        <position position="1"/>
    </location>
</feature>